<evidence type="ECO:0000313" key="2">
    <source>
        <dbReference type="EMBL" id="MFC0470725.1"/>
    </source>
</evidence>
<dbReference type="RefSeq" id="WP_335960513.1">
    <property type="nucleotide sequence ID" value="NZ_JAXBLX010000010.1"/>
</dbReference>
<dbReference type="GO" id="GO:0016491">
    <property type="term" value="F:oxidoreductase activity"/>
    <property type="evidence" value="ECO:0007669"/>
    <property type="project" value="UniProtKB-KW"/>
</dbReference>
<dbReference type="PANTHER" id="PTHR43364">
    <property type="entry name" value="NADH-SPECIFIC METHYLGLYOXAL REDUCTASE-RELATED"/>
    <property type="match status" value="1"/>
</dbReference>
<comment type="caution">
    <text evidence="2">The sequence shown here is derived from an EMBL/GenBank/DDBJ whole genome shotgun (WGS) entry which is preliminary data.</text>
</comment>
<accession>A0ABV6KCQ5</accession>
<dbReference type="EC" id="1.-.-.-" evidence="2"/>
<reference evidence="2 3" key="1">
    <citation type="submission" date="2024-09" db="EMBL/GenBank/DDBJ databases">
        <authorList>
            <person name="Sun Q."/>
            <person name="Mori K."/>
        </authorList>
    </citation>
    <scope>NUCLEOTIDE SEQUENCE [LARGE SCALE GENOMIC DNA]</scope>
    <source>
        <strain evidence="2 3">NCAIM B.02610</strain>
    </source>
</reference>
<organism evidence="2 3">
    <name type="scientific">Halalkalibacter kiskunsagensis</name>
    <dbReference type="NCBI Taxonomy" id="1548599"/>
    <lineage>
        <taxon>Bacteria</taxon>
        <taxon>Bacillati</taxon>
        <taxon>Bacillota</taxon>
        <taxon>Bacilli</taxon>
        <taxon>Bacillales</taxon>
        <taxon>Bacillaceae</taxon>
        <taxon>Halalkalibacter</taxon>
    </lineage>
</organism>
<dbReference type="Proteomes" id="UP001589838">
    <property type="component" value="Unassembled WGS sequence"/>
</dbReference>
<sequence>MKMMPLERRGISNSRLVLGCMGLGGSWNSADPVTSSHIRQAEEAVEAALSIGITMYDHADIYKRGKAESVFGQVLKQQPRLREQIVIQSKVGIHLSDGILPQRYNFSKGHILHSVDGILERLGTQYLDVLLLHRPDPLMEPDEIAEAFTMLKLTGKVRNFGVSNMSPGQIRFLQSALPDPFVVNQLEMSLLRHHWVDPGILHINQKADLKDSFPEGLMEFMQMENIQIQAWGPLSQGRFSGKESDNATEAEMKTAALVQQIADENETTPEAIVLAWLMKHPACIQPVIGTVNPKRIIACKDAARQAEIMTREQWYTLLVSARGVNMP</sequence>
<protein>
    <submittedName>
        <fullName evidence="2">Aldo/keto reductase family oxidoreductase</fullName>
        <ecNumber evidence="2">1.-.-.-</ecNumber>
    </submittedName>
</protein>
<dbReference type="CDD" id="cd19092">
    <property type="entry name" value="AKR_BsYcsN_EcYdhF-like"/>
    <property type="match status" value="1"/>
</dbReference>
<dbReference type="Pfam" id="PF00248">
    <property type="entry name" value="Aldo_ket_red"/>
    <property type="match status" value="1"/>
</dbReference>
<name>A0ABV6KCQ5_9BACI</name>
<proteinExistence type="predicted"/>
<dbReference type="Gene3D" id="3.20.20.100">
    <property type="entry name" value="NADP-dependent oxidoreductase domain"/>
    <property type="match status" value="1"/>
</dbReference>
<evidence type="ECO:0000313" key="3">
    <source>
        <dbReference type="Proteomes" id="UP001589838"/>
    </source>
</evidence>
<evidence type="ECO:0000259" key="1">
    <source>
        <dbReference type="Pfam" id="PF00248"/>
    </source>
</evidence>
<dbReference type="InterPro" id="IPR036812">
    <property type="entry name" value="NAD(P)_OxRdtase_dom_sf"/>
</dbReference>
<feature type="domain" description="NADP-dependent oxidoreductase" evidence="1">
    <location>
        <begin position="15"/>
        <end position="302"/>
    </location>
</feature>
<gene>
    <name evidence="2" type="ORF">ACFFHM_09520</name>
</gene>
<dbReference type="InterPro" id="IPR023210">
    <property type="entry name" value="NADP_OxRdtase_dom"/>
</dbReference>
<keyword evidence="3" id="KW-1185">Reference proteome</keyword>
<dbReference type="PANTHER" id="PTHR43364:SF1">
    <property type="entry name" value="OXIDOREDUCTASE YDHF"/>
    <property type="match status" value="1"/>
</dbReference>
<dbReference type="EMBL" id="JBHLUX010000025">
    <property type="protein sequence ID" value="MFC0470725.1"/>
    <property type="molecule type" value="Genomic_DNA"/>
</dbReference>
<dbReference type="InterPro" id="IPR050523">
    <property type="entry name" value="AKR_Detox_Biosynth"/>
</dbReference>
<keyword evidence="2" id="KW-0560">Oxidoreductase</keyword>
<dbReference type="SUPFAM" id="SSF51430">
    <property type="entry name" value="NAD(P)-linked oxidoreductase"/>
    <property type="match status" value="1"/>
</dbReference>